<sequence length="177" mass="19771">ELWEYDPGKGSWVRRAADAPPLSEGEPPVKREKQPLFPALSETYVDASHTSKPPPESEAVVTEDQKRVLSEENSMDSTAAKRQQTDPTAAPGEVDVSLQEKDTFSDISDDADDILNQEVGGFNDEDSRNVSSSQMEDSRNLSRENGPSYDELLEEEEAIHLEEISDDELEEDRQAKF</sequence>
<dbReference type="AlphaFoldDB" id="A0AAN8ZVT2"/>
<evidence type="ECO:0000313" key="3">
    <source>
        <dbReference type="Proteomes" id="UP001381693"/>
    </source>
</evidence>
<feature type="region of interest" description="Disordered" evidence="1">
    <location>
        <begin position="1"/>
        <end position="156"/>
    </location>
</feature>
<organism evidence="2 3">
    <name type="scientific">Halocaridina rubra</name>
    <name type="common">Hawaiian red shrimp</name>
    <dbReference type="NCBI Taxonomy" id="373956"/>
    <lineage>
        <taxon>Eukaryota</taxon>
        <taxon>Metazoa</taxon>
        <taxon>Ecdysozoa</taxon>
        <taxon>Arthropoda</taxon>
        <taxon>Crustacea</taxon>
        <taxon>Multicrustacea</taxon>
        <taxon>Malacostraca</taxon>
        <taxon>Eumalacostraca</taxon>
        <taxon>Eucarida</taxon>
        <taxon>Decapoda</taxon>
        <taxon>Pleocyemata</taxon>
        <taxon>Caridea</taxon>
        <taxon>Atyoidea</taxon>
        <taxon>Atyidae</taxon>
        <taxon>Halocaridina</taxon>
    </lineage>
</organism>
<gene>
    <name evidence="2" type="ORF">SK128_023702</name>
</gene>
<accession>A0AAN8ZVT2</accession>
<feature type="non-terminal residue" evidence="2">
    <location>
        <position position="177"/>
    </location>
</feature>
<keyword evidence="3" id="KW-1185">Reference proteome</keyword>
<proteinExistence type="predicted"/>
<protein>
    <submittedName>
        <fullName evidence="2">Uncharacterized protein</fullName>
    </submittedName>
</protein>
<evidence type="ECO:0000256" key="1">
    <source>
        <dbReference type="SAM" id="MobiDB-lite"/>
    </source>
</evidence>
<feature type="compositionally biased region" description="Polar residues" evidence="1">
    <location>
        <begin position="71"/>
        <end position="87"/>
    </location>
</feature>
<feature type="non-terminal residue" evidence="2">
    <location>
        <position position="1"/>
    </location>
</feature>
<dbReference type="Proteomes" id="UP001381693">
    <property type="component" value="Unassembled WGS sequence"/>
</dbReference>
<comment type="caution">
    <text evidence="2">The sequence shown here is derived from an EMBL/GenBank/DDBJ whole genome shotgun (WGS) entry which is preliminary data.</text>
</comment>
<evidence type="ECO:0000313" key="2">
    <source>
        <dbReference type="EMBL" id="KAK7016786.1"/>
    </source>
</evidence>
<name>A0AAN8ZVT2_HALRR</name>
<dbReference type="EMBL" id="JAXCGZ010023126">
    <property type="protein sequence ID" value="KAK7016786.1"/>
    <property type="molecule type" value="Genomic_DNA"/>
</dbReference>
<reference evidence="2 3" key="1">
    <citation type="submission" date="2023-11" db="EMBL/GenBank/DDBJ databases">
        <title>Halocaridina rubra genome assembly.</title>
        <authorList>
            <person name="Smith C."/>
        </authorList>
    </citation>
    <scope>NUCLEOTIDE SEQUENCE [LARGE SCALE GENOMIC DNA]</scope>
    <source>
        <strain evidence="2">EP-1</strain>
        <tissue evidence="2">Whole</tissue>
    </source>
</reference>